<dbReference type="InterPro" id="IPR006564">
    <property type="entry name" value="Znf_PMZ"/>
</dbReference>
<dbReference type="InterPro" id="IPR007527">
    <property type="entry name" value="Znf_SWIM"/>
</dbReference>
<proteinExistence type="predicted"/>
<dbReference type="PANTHER" id="PTHR31973:SF187">
    <property type="entry name" value="MUTATOR TRANSPOSASE MUDRA PROTEIN"/>
    <property type="match status" value="1"/>
</dbReference>
<dbReference type="GO" id="GO:0008270">
    <property type="term" value="F:zinc ion binding"/>
    <property type="evidence" value="ECO:0007669"/>
    <property type="project" value="UniProtKB-KW"/>
</dbReference>
<dbReference type="PANTHER" id="PTHR31973">
    <property type="entry name" value="POLYPROTEIN, PUTATIVE-RELATED"/>
    <property type="match status" value="1"/>
</dbReference>
<reference evidence="7" key="2">
    <citation type="journal article" date="2024" name="Plant">
        <title>Genomic evolution and insights into agronomic trait innovations of Sesamum species.</title>
        <authorList>
            <person name="Miao H."/>
            <person name="Wang L."/>
            <person name="Qu L."/>
            <person name="Liu H."/>
            <person name="Sun Y."/>
            <person name="Le M."/>
            <person name="Wang Q."/>
            <person name="Wei S."/>
            <person name="Zheng Y."/>
            <person name="Lin W."/>
            <person name="Duan Y."/>
            <person name="Cao H."/>
            <person name="Xiong S."/>
            <person name="Wang X."/>
            <person name="Wei L."/>
            <person name="Li C."/>
            <person name="Ma Q."/>
            <person name="Ju M."/>
            <person name="Zhao R."/>
            <person name="Li G."/>
            <person name="Mu C."/>
            <person name="Tian Q."/>
            <person name="Mei H."/>
            <person name="Zhang T."/>
            <person name="Gao T."/>
            <person name="Zhang H."/>
        </authorList>
    </citation>
    <scope>NUCLEOTIDE SEQUENCE</scope>
    <source>
        <strain evidence="7">G02</strain>
    </source>
</reference>
<dbReference type="AlphaFoldDB" id="A0AAW2RGQ9"/>
<evidence type="ECO:0000256" key="4">
    <source>
        <dbReference type="PROSITE-ProRule" id="PRU00325"/>
    </source>
</evidence>
<dbReference type="Pfam" id="PF04434">
    <property type="entry name" value="SWIM"/>
    <property type="match status" value="1"/>
</dbReference>
<feature type="region of interest" description="Disordered" evidence="5">
    <location>
        <begin position="244"/>
        <end position="282"/>
    </location>
</feature>
<protein>
    <recommendedName>
        <fullName evidence="6">SWIM-type domain-containing protein</fullName>
    </recommendedName>
</protein>
<dbReference type="EMBL" id="JACGWJ010000013">
    <property type="protein sequence ID" value="KAL0379239.1"/>
    <property type="molecule type" value="Genomic_DNA"/>
</dbReference>
<evidence type="ECO:0000256" key="5">
    <source>
        <dbReference type="SAM" id="MobiDB-lite"/>
    </source>
</evidence>
<comment type="caution">
    <text evidence="7">The sequence shown here is derived from an EMBL/GenBank/DDBJ whole genome shotgun (WGS) entry which is preliminary data.</text>
</comment>
<sequence length="282" mass="32510">MGVVSDIVEGGFENFKSGFRGLSFKNALWKAASACTRGEFKARMKELQDLNQAAFDWFGDKPPEEWSRSHFNTNVKCDMLLNNCCETFNMMILDAREKLILTMLEWIREFLMRRLQENRDMAAAKWRGRICPRVKKIIEKNVEKVADCIPLKSDNFHYQISCFDGSQYAVDLSKHSCSCRKWDLTGIPCKHAISAICNKKDDPEDYVTDCYSVQTYKRVYASAIMPIGGDNMWTESCFIPPLPPNFGRRSGRPSRARRRDPDELMMKNKNGKKGATLKLKRQ</sequence>
<dbReference type="PROSITE" id="PS50966">
    <property type="entry name" value="ZF_SWIM"/>
    <property type="match status" value="1"/>
</dbReference>
<keyword evidence="3" id="KW-0862">Zinc</keyword>
<evidence type="ECO:0000259" key="6">
    <source>
        <dbReference type="PROSITE" id="PS50966"/>
    </source>
</evidence>
<evidence type="ECO:0000256" key="2">
    <source>
        <dbReference type="ARBA" id="ARBA00022771"/>
    </source>
</evidence>
<dbReference type="SMART" id="SM00575">
    <property type="entry name" value="ZnF_PMZ"/>
    <property type="match status" value="1"/>
</dbReference>
<accession>A0AAW2RGQ9</accession>
<gene>
    <name evidence="7" type="ORF">Sradi_3229400</name>
</gene>
<keyword evidence="2 4" id="KW-0863">Zinc-finger</keyword>
<feature type="compositionally biased region" description="Basic residues" evidence="5">
    <location>
        <begin position="249"/>
        <end position="258"/>
    </location>
</feature>
<evidence type="ECO:0000256" key="3">
    <source>
        <dbReference type="ARBA" id="ARBA00022833"/>
    </source>
</evidence>
<organism evidence="7">
    <name type="scientific">Sesamum radiatum</name>
    <name type="common">Black benniseed</name>
    <dbReference type="NCBI Taxonomy" id="300843"/>
    <lineage>
        <taxon>Eukaryota</taxon>
        <taxon>Viridiplantae</taxon>
        <taxon>Streptophyta</taxon>
        <taxon>Embryophyta</taxon>
        <taxon>Tracheophyta</taxon>
        <taxon>Spermatophyta</taxon>
        <taxon>Magnoliopsida</taxon>
        <taxon>eudicotyledons</taxon>
        <taxon>Gunneridae</taxon>
        <taxon>Pentapetalae</taxon>
        <taxon>asterids</taxon>
        <taxon>lamiids</taxon>
        <taxon>Lamiales</taxon>
        <taxon>Pedaliaceae</taxon>
        <taxon>Sesamum</taxon>
    </lineage>
</organism>
<reference evidence="7" key="1">
    <citation type="submission" date="2020-06" db="EMBL/GenBank/DDBJ databases">
        <authorList>
            <person name="Li T."/>
            <person name="Hu X."/>
            <person name="Zhang T."/>
            <person name="Song X."/>
            <person name="Zhang H."/>
            <person name="Dai N."/>
            <person name="Sheng W."/>
            <person name="Hou X."/>
            <person name="Wei L."/>
        </authorList>
    </citation>
    <scope>NUCLEOTIDE SEQUENCE</scope>
    <source>
        <strain evidence="7">G02</strain>
        <tissue evidence="7">Leaf</tissue>
    </source>
</reference>
<evidence type="ECO:0000256" key="1">
    <source>
        <dbReference type="ARBA" id="ARBA00022723"/>
    </source>
</evidence>
<evidence type="ECO:0000313" key="7">
    <source>
        <dbReference type="EMBL" id="KAL0379239.1"/>
    </source>
</evidence>
<feature type="domain" description="SWIM-type" evidence="6">
    <location>
        <begin position="168"/>
        <end position="200"/>
    </location>
</feature>
<name>A0AAW2RGQ9_SESRA</name>
<keyword evidence="1" id="KW-0479">Metal-binding</keyword>